<evidence type="ECO:0000313" key="1">
    <source>
        <dbReference type="EMBL" id="GMM46767.1"/>
    </source>
</evidence>
<proteinExistence type="predicted"/>
<comment type="caution">
    <text evidence="1">The sequence shown here is derived from an EMBL/GenBank/DDBJ whole genome shotgun (WGS) entry which is preliminary data.</text>
</comment>
<accession>A0AAV5R6W4</accession>
<keyword evidence="2" id="KW-1185">Reference proteome</keyword>
<name>A0AAV5R6W4_PICKL</name>
<dbReference type="Gene3D" id="1.20.58.1070">
    <property type="match status" value="1"/>
</dbReference>
<organism evidence="1 2">
    <name type="scientific">Pichia kluyveri</name>
    <name type="common">Yeast</name>
    <dbReference type="NCBI Taxonomy" id="36015"/>
    <lineage>
        <taxon>Eukaryota</taxon>
        <taxon>Fungi</taxon>
        <taxon>Dikarya</taxon>
        <taxon>Ascomycota</taxon>
        <taxon>Saccharomycotina</taxon>
        <taxon>Pichiomycetes</taxon>
        <taxon>Pichiales</taxon>
        <taxon>Pichiaceae</taxon>
        <taxon>Pichia</taxon>
    </lineage>
</organism>
<gene>
    <name evidence="1" type="ORF">DAPK24_033420</name>
</gene>
<reference evidence="1 2" key="1">
    <citation type="journal article" date="2023" name="Elife">
        <title>Identification of key yeast species and microbe-microbe interactions impacting larval growth of Drosophila in the wild.</title>
        <authorList>
            <person name="Mure A."/>
            <person name="Sugiura Y."/>
            <person name="Maeda R."/>
            <person name="Honda K."/>
            <person name="Sakurai N."/>
            <person name="Takahashi Y."/>
            <person name="Watada M."/>
            <person name="Katoh T."/>
            <person name="Gotoh A."/>
            <person name="Gotoh Y."/>
            <person name="Taniguchi I."/>
            <person name="Nakamura K."/>
            <person name="Hayashi T."/>
            <person name="Katayama T."/>
            <person name="Uemura T."/>
            <person name="Hattori Y."/>
        </authorList>
    </citation>
    <scope>NUCLEOTIDE SEQUENCE [LARGE SCALE GENOMIC DNA]</scope>
    <source>
        <strain evidence="1 2">PK-24</strain>
    </source>
</reference>
<protein>
    <submittedName>
        <fullName evidence="1">Uncharacterized protein</fullName>
    </submittedName>
</protein>
<dbReference type="GO" id="GO:0000387">
    <property type="term" value="P:spliceosomal snRNP assembly"/>
    <property type="evidence" value="ECO:0007669"/>
    <property type="project" value="InterPro"/>
</dbReference>
<dbReference type="InterPro" id="IPR035426">
    <property type="entry name" value="Gemin2/Brr1"/>
</dbReference>
<dbReference type="AlphaFoldDB" id="A0AAV5R6W4"/>
<dbReference type="Proteomes" id="UP001378960">
    <property type="component" value="Unassembled WGS sequence"/>
</dbReference>
<sequence>MSKRSIDELLTSLPGTKKRKDNEITDYDDDDIEKYLGHVSGPLDNKFGQRRAFPININIEDVKLNVIPSTVEEYLAQVRLEALNDDMGNGISNDHDDGDMNKVYYKPRKSQMNDIPEEISKYIREFQLKRDEYREFRMQLEELDAIELPNTAKEWKTFIWEISCEREYVAQIVEENLHIKLLVYCTKWLGVNLEENLYVWTIALLASLDDVIGPSECSVLRQLGKKALKQIPLSNKENVDYFKNIVAIIGVLYGQKDLLDELDTVYLPPS</sequence>
<dbReference type="Pfam" id="PF04938">
    <property type="entry name" value="SIP1"/>
    <property type="match status" value="1"/>
</dbReference>
<dbReference type="EMBL" id="BTGB01000004">
    <property type="protein sequence ID" value="GMM46767.1"/>
    <property type="molecule type" value="Genomic_DNA"/>
</dbReference>
<evidence type="ECO:0000313" key="2">
    <source>
        <dbReference type="Proteomes" id="UP001378960"/>
    </source>
</evidence>